<keyword evidence="2" id="KW-1185">Reference proteome</keyword>
<dbReference type="KEGG" id="llu:AKJ09_09049"/>
<dbReference type="STRING" id="1391654.AKJ09_09049"/>
<organism evidence="1 2">
    <name type="scientific">Labilithrix luteola</name>
    <dbReference type="NCBI Taxonomy" id="1391654"/>
    <lineage>
        <taxon>Bacteria</taxon>
        <taxon>Pseudomonadati</taxon>
        <taxon>Myxococcota</taxon>
        <taxon>Polyangia</taxon>
        <taxon>Polyangiales</taxon>
        <taxon>Labilitrichaceae</taxon>
        <taxon>Labilithrix</taxon>
    </lineage>
</organism>
<evidence type="ECO:0000313" key="1">
    <source>
        <dbReference type="EMBL" id="AKV02386.1"/>
    </source>
</evidence>
<name>A0A0K1Q9B6_9BACT</name>
<sequence length="56" mass="6118">MSDVEDVLRRAALHMGWPEVDIQWVASVIPGSCMACTDAVAYTRGVALLVARPLLY</sequence>
<accession>A0A0K1Q9B6</accession>
<dbReference type="Proteomes" id="UP000064967">
    <property type="component" value="Chromosome"/>
</dbReference>
<proteinExistence type="predicted"/>
<protein>
    <submittedName>
        <fullName evidence="1">Uncharacterized protein</fullName>
    </submittedName>
</protein>
<reference evidence="1 2" key="1">
    <citation type="submission" date="2015-08" db="EMBL/GenBank/DDBJ databases">
        <authorList>
            <person name="Babu N.S."/>
            <person name="Beckwith C.J."/>
            <person name="Beseler K.G."/>
            <person name="Brison A."/>
            <person name="Carone J.V."/>
            <person name="Caskin T.P."/>
            <person name="Diamond M."/>
            <person name="Durham M.E."/>
            <person name="Foxe J.M."/>
            <person name="Go M."/>
            <person name="Henderson B.A."/>
            <person name="Jones I.B."/>
            <person name="McGettigan J.A."/>
            <person name="Micheletti S.J."/>
            <person name="Nasrallah M.E."/>
            <person name="Ortiz D."/>
            <person name="Piller C.R."/>
            <person name="Privatt S.R."/>
            <person name="Schneider S.L."/>
            <person name="Sharp S."/>
            <person name="Smith T.C."/>
            <person name="Stanton J.D."/>
            <person name="Ullery H.E."/>
            <person name="Wilson R.J."/>
            <person name="Serrano M.G."/>
            <person name="Buck G."/>
            <person name="Lee V."/>
            <person name="Wang Y."/>
            <person name="Carvalho R."/>
            <person name="Voegtly L."/>
            <person name="Shi R."/>
            <person name="Duckworth R."/>
            <person name="Johnson A."/>
            <person name="Loviza R."/>
            <person name="Walstead R."/>
            <person name="Shah Z."/>
            <person name="Kiflezghi M."/>
            <person name="Wade K."/>
            <person name="Ball S.L."/>
            <person name="Bradley K.W."/>
            <person name="Asai D.J."/>
            <person name="Bowman C.A."/>
            <person name="Russell D.A."/>
            <person name="Pope W.H."/>
            <person name="Jacobs-Sera D."/>
            <person name="Hendrix R.W."/>
            <person name="Hatfull G.F."/>
        </authorList>
    </citation>
    <scope>NUCLEOTIDE SEQUENCE [LARGE SCALE GENOMIC DNA]</scope>
    <source>
        <strain evidence="1 2">DSM 27648</strain>
    </source>
</reference>
<gene>
    <name evidence="1" type="ORF">AKJ09_09049</name>
</gene>
<dbReference type="AlphaFoldDB" id="A0A0K1Q9B6"/>
<evidence type="ECO:0000313" key="2">
    <source>
        <dbReference type="Proteomes" id="UP000064967"/>
    </source>
</evidence>
<dbReference type="EMBL" id="CP012333">
    <property type="protein sequence ID" value="AKV02386.1"/>
    <property type="molecule type" value="Genomic_DNA"/>
</dbReference>